<dbReference type="InterPro" id="IPR021667">
    <property type="entry name" value="HapK"/>
</dbReference>
<dbReference type="EMBL" id="BBMR01000007">
    <property type="protein sequence ID" value="GAL21169.1"/>
    <property type="molecule type" value="Genomic_DNA"/>
</dbReference>
<dbReference type="AlphaFoldDB" id="A0A090S3T4"/>
<dbReference type="OrthoDB" id="4731620at2"/>
<keyword evidence="2" id="KW-1185">Reference proteome</keyword>
<comment type="caution">
    <text evidence="1">The sequence shown here is derived from an EMBL/GenBank/DDBJ whole genome shotgun (WGS) entry which is preliminary data.</text>
</comment>
<dbReference type="Gene3D" id="3.30.70.100">
    <property type="match status" value="1"/>
</dbReference>
<evidence type="ECO:0000313" key="2">
    <source>
        <dbReference type="Proteomes" id="UP000029228"/>
    </source>
</evidence>
<accession>A0A090S3T4</accession>
<dbReference type="InterPro" id="IPR011008">
    <property type="entry name" value="Dimeric_a/b-barrel"/>
</dbReference>
<protein>
    <recommendedName>
        <fullName evidence="3">REDY-like protein HapK</fullName>
    </recommendedName>
</protein>
<organism evidence="1 2">
    <name type="scientific">Vibrio maritimus</name>
    <dbReference type="NCBI Taxonomy" id="990268"/>
    <lineage>
        <taxon>Bacteria</taxon>
        <taxon>Pseudomonadati</taxon>
        <taxon>Pseudomonadota</taxon>
        <taxon>Gammaproteobacteria</taxon>
        <taxon>Vibrionales</taxon>
        <taxon>Vibrionaceae</taxon>
        <taxon>Vibrio</taxon>
    </lineage>
</organism>
<dbReference type="Pfam" id="PF11639">
    <property type="entry name" value="HapK"/>
    <property type="match status" value="1"/>
</dbReference>
<proteinExistence type="predicted"/>
<dbReference type="SUPFAM" id="SSF54909">
    <property type="entry name" value="Dimeric alpha+beta barrel"/>
    <property type="match status" value="1"/>
</dbReference>
<name>A0A090S3T4_9VIBR</name>
<dbReference type="Proteomes" id="UP000029228">
    <property type="component" value="Unassembled WGS sequence"/>
</dbReference>
<evidence type="ECO:0008006" key="3">
    <source>
        <dbReference type="Google" id="ProtNLM"/>
    </source>
</evidence>
<dbReference type="STRING" id="990268.JCM19235_444"/>
<gene>
    <name evidence="1" type="ORF">JCM19235_444</name>
</gene>
<reference evidence="1 2" key="2">
    <citation type="submission" date="2014-09" db="EMBL/GenBank/DDBJ databases">
        <authorList>
            <consortium name="NBRP consortium"/>
            <person name="Sawabe T."/>
            <person name="Meirelles P."/>
            <person name="Nakanishi M."/>
            <person name="Sayaka M."/>
            <person name="Hattori M."/>
            <person name="Ohkuma M."/>
        </authorList>
    </citation>
    <scope>NUCLEOTIDE SEQUENCE [LARGE SCALE GENOMIC DNA]</scope>
    <source>
        <strain evidence="2">JCM19235</strain>
    </source>
</reference>
<sequence length="110" mass="12337">MSAKTLIVFFNLKSDADETAYLNWAKEADLPTVNQLNSVSSFNVYKGLNMFGTQNTSPWDYFEVIEVSSEEAFLEDVQTGEMQAIVEQFNSFAKDAQFIVTENILGAMNS</sequence>
<evidence type="ECO:0000313" key="1">
    <source>
        <dbReference type="EMBL" id="GAL21169.1"/>
    </source>
</evidence>
<reference evidence="1 2" key="1">
    <citation type="submission" date="2014-09" db="EMBL/GenBank/DDBJ databases">
        <title>Vibrio maritimus JCM 19235. (C45) whole genome shotgun sequence.</title>
        <authorList>
            <person name="Sawabe T."/>
            <person name="Meirelles P."/>
            <person name="Nakanishi M."/>
            <person name="Sayaka M."/>
            <person name="Hattori M."/>
            <person name="Ohkuma M."/>
        </authorList>
    </citation>
    <scope>NUCLEOTIDE SEQUENCE [LARGE SCALE GENOMIC DNA]</scope>
    <source>
        <strain evidence="2">JCM19235</strain>
    </source>
</reference>